<accession>A0A7J8ZD55</accession>
<name>A0A7J8ZD55_9ROSI</name>
<sequence>MGDSTLIPDFGSLSHGLVRDCPFNTVVAGVPKWLILRLKNPPFIPFSATRFNLGMPLHPPAPALLLSRLESQETFQILIAVPLPTLQPIPCSNNPPALHILRQDTIVCKINKWVSDNLLPPTRAPLMTPSLLAILSKLEKPFAQIRKSHRNVVVKVIDTVVSGGASVNFHVTMNWSAVVYSVWVNDGSTSSVLPLVVDLVSHTELDSISFGTQYRFWVLGSNFSSSVQFLVV</sequence>
<organism evidence="1 2">
    <name type="scientific">Gossypium laxum</name>
    <dbReference type="NCBI Taxonomy" id="34288"/>
    <lineage>
        <taxon>Eukaryota</taxon>
        <taxon>Viridiplantae</taxon>
        <taxon>Streptophyta</taxon>
        <taxon>Embryophyta</taxon>
        <taxon>Tracheophyta</taxon>
        <taxon>Spermatophyta</taxon>
        <taxon>Magnoliopsida</taxon>
        <taxon>eudicotyledons</taxon>
        <taxon>Gunneridae</taxon>
        <taxon>Pentapetalae</taxon>
        <taxon>rosids</taxon>
        <taxon>malvids</taxon>
        <taxon>Malvales</taxon>
        <taxon>Malvaceae</taxon>
        <taxon>Malvoideae</taxon>
        <taxon>Gossypium</taxon>
    </lineage>
</organism>
<reference evidence="1 2" key="1">
    <citation type="journal article" date="2019" name="Genome Biol. Evol.">
        <title>Insights into the evolution of the New World diploid cottons (Gossypium, subgenus Houzingenia) based on genome sequencing.</title>
        <authorList>
            <person name="Grover C.E."/>
            <person name="Arick M.A. 2nd"/>
            <person name="Thrash A."/>
            <person name="Conover J.L."/>
            <person name="Sanders W.S."/>
            <person name="Peterson D.G."/>
            <person name="Frelichowski J.E."/>
            <person name="Scheffler J.A."/>
            <person name="Scheffler B.E."/>
            <person name="Wendel J.F."/>
        </authorList>
    </citation>
    <scope>NUCLEOTIDE SEQUENCE [LARGE SCALE GENOMIC DNA]</scope>
    <source>
        <strain evidence="1">4</strain>
        <tissue evidence="1">Leaf</tissue>
    </source>
</reference>
<gene>
    <name evidence="1" type="ORF">Golax_024794</name>
</gene>
<protein>
    <submittedName>
        <fullName evidence="1">Uncharacterized protein</fullName>
    </submittedName>
</protein>
<dbReference type="Proteomes" id="UP000593574">
    <property type="component" value="Unassembled WGS sequence"/>
</dbReference>
<evidence type="ECO:0000313" key="2">
    <source>
        <dbReference type="Proteomes" id="UP000593574"/>
    </source>
</evidence>
<dbReference type="AlphaFoldDB" id="A0A7J8ZD55"/>
<keyword evidence="2" id="KW-1185">Reference proteome</keyword>
<feature type="non-terminal residue" evidence="1">
    <location>
        <position position="1"/>
    </location>
</feature>
<proteinExistence type="predicted"/>
<evidence type="ECO:0000313" key="1">
    <source>
        <dbReference type="EMBL" id="MBA0709773.1"/>
    </source>
</evidence>
<dbReference type="EMBL" id="JABEZV010000004">
    <property type="protein sequence ID" value="MBA0709773.1"/>
    <property type="molecule type" value="Genomic_DNA"/>
</dbReference>
<comment type="caution">
    <text evidence="1">The sequence shown here is derived from an EMBL/GenBank/DDBJ whole genome shotgun (WGS) entry which is preliminary data.</text>
</comment>